<accession>A0A4C1U8U1</accession>
<protein>
    <submittedName>
        <fullName evidence="1">Uncharacterized protein</fullName>
    </submittedName>
</protein>
<dbReference type="EMBL" id="BGZK01000141">
    <property type="protein sequence ID" value="GBP22520.1"/>
    <property type="molecule type" value="Genomic_DNA"/>
</dbReference>
<sequence>MERYESKSENCKHGPRLITSPPVKVIGAVQKCTSKEVAAATFTIKSSKKDEIVNATIWSSLQYLRKLNKASETLTMVVMWCMKCICTVTTMCLGCDKLYPHGKIPKYWSMDYERRLQTRLPAKGFLEHGTHGQ</sequence>
<evidence type="ECO:0000313" key="2">
    <source>
        <dbReference type="Proteomes" id="UP000299102"/>
    </source>
</evidence>
<keyword evidence="2" id="KW-1185">Reference proteome</keyword>
<gene>
    <name evidence="1" type="ORF">EVAR_84757_1</name>
</gene>
<dbReference type="Proteomes" id="UP000299102">
    <property type="component" value="Unassembled WGS sequence"/>
</dbReference>
<dbReference type="OrthoDB" id="7354650at2759"/>
<reference evidence="1 2" key="1">
    <citation type="journal article" date="2019" name="Commun. Biol.">
        <title>The bagworm genome reveals a unique fibroin gene that provides high tensile strength.</title>
        <authorList>
            <person name="Kono N."/>
            <person name="Nakamura H."/>
            <person name="Ohtoshi R."/>
            <person name="Tomita M."/>
            <person name="Numata K."/>
            <person name="Arakawa K."/>
        </authorList>
    </citation>
    <scope>NUCLEOTIDE SEQUENCE [LARGE SCALE GENOMIC DNA]</scope>
</reference>
<organism evidence="1 2">
    <name type="scientific">Eumeta variegata</name>
    <name type="common">Bagworm moth</name>
    <name type="synonym">Eumeta japonica</name>
    <dbReference type="NCBI Taxonomy" id="151549"/>
    <lineage>
        <taxon>Eukaryota</taxon>
        <taxon>Metazoa</taxon>
        <taxon>Ecdysozoa</taxon>
        <taxon>Arthropoda</taxon>
        <taxon>Hexapoda</taxon>
        <taxon>Insecta</taxon>
        <taxon>Pterygota</taxon>
        <taxon>Neoptera</taxon>
        <taxon>Endopterygota</taxon>
        <taxon>Lepidoptera</taxon>
        <taxon>Glossata</taxon>
        <taxon>Ditrysia</taxon>
        <taxon>Tineoidea</taxon>
        <taxon>Psychidae</taxon>
        <taxon>Oiketicinae</taxon>
        <taxon>Eumeta</taxon>
    </lineage>
</organism>
<name>A0A4C1U8U1_EUMVA</name>
<proteinExistence type="predicted"/>
<dbReference type="AlphaFoldDB" id="A0A4C1U8U1"/>
<evidence type="ECO:0000313" key="1">
    <source>
        <dbReference type="EMBL" id="GBP22520.1"/>
    </source>
</evidence>
<comment type="caution">
    <text evidence="1">The sequence shown here is derived from an EMBL/GenBank/DDBJ whole genome shotgun (WGS) entry which is preliminary data.</text>
</comment>